<organism evidence="1">
    <name type="scientific">Arundo donax</name>
    <name type="common">Giant reed</name>
    <name type="synonym">Donax arundinaceus</name>
    <dbReference type="NCBI Taxonomy" id="35708"/>
    <lineage>
        <taxon>Eukaryota</taxon>
        <taxon>Viridiplantae</taxon>
        <taxon>Streptophyta</taxon>
        <taxon>Embryophyta</taxon>
        <taxon>Tracheophyta</taxon>
        <taxon>Spermatophyta</taxon>
        <taxon>Magnoliopsida</taxon>
        <taxon>Liliopsida</taxon>
        <taxon>Poales</taxon>
        <taxon>Poaceae</taxon>
        <taxon>PACMAD clade</taxon>
        <taxon>Arundinoideae</taxon>
        <taxon>Arundineae</taxon>
        <taxon>Arundo</taxon>
    </lineage>
</organism>
<protein>
    <submittedName>
        <fullName evidence="1">Uncharacterized protein</fullName>
    </submittedName>
</protein>
<evidence type="ECO:0000313" key="1">
    <source>
        <dbReference type="EMBL" id="JAD20727.1"/>
    </source>
</evidence>
<sequence length="18" mass="1914">MPAPPTTLGTALDSWSLR</sequence>
<reference evidence="1" key="1">
    <citation type="submission" date="2014-09" db="EMBL/GenBank/DDBJ databases">
        <authorList>
            <person name="Magalhaes I.L.F."/>
            <person name="Oliveira U."/>
            <person name="Santos F.R."/>
            <person name="Vidigal T.H.D.A."/>
            <person name="Brescovit A.D."/>
            <person name="Santos A.J."/>
        </authorList>
    </citation>
    <scope>NUCLEOTIDE SEQUENCE</scope>
    <source>
        <tissue evidence="1">Shoot tissue taken approximately 20 cm above the soil surface</tissue>
    </source>
</reference>
<reference evidence="1" key="2">
    <citation type="journal article" date="2015" name="Data Brief">
        <title>Shoot transcriptome of the giant reed, Arundo donax.</title>
        <authorList>
            <person name="Barrero R.A."/>
            <person name="Guerrero F.D."/>
            <person name="Moolhuijzen P."/>
            <person name="Goolsby J.A."/>
            <person name="Tidwell J."/>
            <person name="Bellgard S.E."/>
            <person name="Bellgard M.I."/>
        </authorList>
    </citation>
    <scope>NUCLEOTIDE SEQUENCE</scope>
    <source>
        <tissue evidence="1">Shoot tissue taken approximately 20 cm above the soil surface</tissue>
    </source>
</reference>
<proteinExistence type="predicted"/>
<dbReference type="AlphaFoldDB" id="A0A0A8YB92"/>
<name>A0A0A8YB92_ARUDO</name>
<dbReference type="EMBL" id="GBRH01277168">
    <property type="protein sequence ID" value="JAD20727.1"/>
    <property type="molecule type" value="Transcribed_RNA"/>
</dbReference>
<accession>A0A0A8YB92</accession>